<evidence type="ECO:0000259" key="4">
    <source>
        <dbReference type="Pfam" id="PF00856"/>
    </source>
</evidence>
<name>S8CFG3_9LAMI</name>
<dbReference type="InterPro" id="IPR015353">
    <property type="entry name" value="Rubisco_LSMT_subst-bd"/>
</dbReference>
<dbReference type="Proteomes" id="UP000015453">
    <property type="component" value="Unassembled WGS sequence"/>
</dbReference>
<evidence type="ECO:0000256" key="3">
    <source>
        <dbReference type="ARBA" id="ARBA00022691"/>
    </source>
</evidence>
<dbReference type="Gene3D" id="3.90.1410.10">
    <property type="entry name" value="set domain protein methyltransferase, domain 1"/>
    <property type="match status" value="1"/>
</dbReference>
<comment type="caution">
    <text evidence="6">The sequence shown here is derived from an EMBL/GenBank/DDBJ whole genome shotgun (WGS) entry which is preliminary data.</text>
</comment>
<dbReference type="InterPro" id="IPR001214">
    <property type="entry name" value="SET_dom"/>
</dbReference>
<sequence length="410" mass="45261">DGCCSGFLPWLQRKAGTEISSLLSIGRSRDGRGLYASGRIEEGDVLFAVPFGVQLSSENLPSEISRLLGDDVDRVAKLALLVLLEKRLGQNSEWAPYLSCLPRPDDLHSTVFWSDAELEMIRSSGLYDETLKSKSLIAENFSAVKPVLDAFPDRFPGVTLREFAYATGLVNSRAWNSYRGISLIPFADFVNHSSNSDSYLLCDETKQHSEAIADGNFAPGDEVRIRYGKKLSNADLLLDFGFTTADNRFDSVRIKLVLPQHDQLSSQKSHLLRIHSTERTDTGAHWNTFVVKEVKRGCREGKGIPQSLRAFARIVACSSAAELGEFVAAANRTDGRLARRPVGKTNEVRSHRFLATEIDKLIGEVDKQIRDISICHGGAGLGRRKLALDVLSGEVRVLKSAVSWLNSYCS</sequence>
<keyword evidence="3" id="KW-0949">S-adenosyl-L-methionine</keyword>
<keyword evidence="2" id="KW-0808">Transferase</keyword>
<reference evidence="6 7" key="1">
    <citation type="journal article" date="2013" name="BMC Genomics">
        <title>The miniature genome of a carnivorous plant Genlisea aurea contains a low number of genes and short non-coding sequences.</title>
        <authorList>
            <person name="Leushkin E.V."/>
            <person name="Sutormin R.A."/>
            <person name="Nabieva E.R."/>
            <person name="Penin A.A."/>
            <person name="Kondrashov A.S."/>
            <person name="Logacheva M.D."/>
        </authorList>
    </citation>
    <scope>NUCLEOTIDE SEQUENCE [LARGE SCALE GENOMIC DNA]</scope>
</reference>
<evidence type="ECO:0000313" key="7">
    <source>
        <dbReference type="Proteomes" id="UP000015453"/>
    </source>
</evidence>
<organism evidence="6 7">
    <name type="scientific">Genlisea aurea</name>
    <dbReference type="NCBI Taxonomy" id="192259"/>
    <lineage>
        <taxon>Eukaryota</taxon>
        <taxon>Viridiplantae</taxon>
        <taxon>Streptophyta</taxon>
        <taxon>Embryophyta</taxon>
        <taxon>Tracheophyta</taxon>
        <taxon>Spermatophyta</taxon>
        <taxon>Magnoliopsida</taxon>
        <taxon>eudicotyledons</taxon>
        <taxon>Gunneridae</taxon>
        <taxon>Pentapetalae</taxon>
        <taxon>asterids</taxon>
        <taxon>lamiids</taxon>
        <taxon>Lamiales</taxon>
        <taxon>Lentibulariaceae</taxon>
        <taxon>Genlisea</taxon>
    </lineage>
</organism>
<protein>
    <recommendedName>
        <fullName evidence="8">SET domain-containing protein</fullName>
    </recommendedName>
</protein>
<keyword evidence="7" id="KW-1185">Reference proteome</keyword>
<feature type="domain" description="SET" evidence="4">
    <location>
        <begin position="31"/>
        <end position="228"/>
    </location>
</feature>
<evidence type="ECO:0000259" key="5">
    <source>
        <dbReference type="Pfam" id="PF09273"/>
    </source>
</evidence>
<dbReference type="AlphaFoldDB" id="S8CFG3"/>
<dbReference type="InterPro" id="IPR036464">
    <property type="entry name" value="Rubisco_LSMT_subst-bd_sf"/>
</dbReference>
<accession>S8CFG3</accession>
<dbReference type="GO" id="GO:0032259">
    <property type="term" value="P:methylation"/>
    <property type="evidence" value="ECO:0007669"/>
    <property type="project" value="UniProtKB-KW"/>
</dbReference>
<dbReference type="EMBL" id="AUSU01005586">
    <property type="protein sequence ID" value="EPS63276.1"/>
    <property type="molecule type" value="Genomic_DNA"/>
</dbReference>
<keyword evidence="1" id="KW-0489">Methyltransferase</keyword>
<gene>
    <name evidence="6" type="ORF">M569_11509</name>
</gene>
<evidence type="ECO:0000256" key="2">
    <source>
        <dbReference type="ARBA" id="ARBA00022679"/>
    </source>
</evidence>
<dbReference type="InterPro" id="IPR050600">
    <property type="entry name" value="SETD3_SETD6_MTase"/>
</dbReference>
<dbReference type="OrthoDB" id="441812at2759"/>
<proteinExistence type="predicted"/>
<dbReference type="Gene3D" id="3.90.1420.10">
    <property type="entry name" value="Rubisco LSMT, substrate-binding domain"/>
    <property type="match status" value="1"/>
</dbReference>
<dbReference type="GO" id="GO:0016279">
    <property type="term" value="F:protein-lysine N-methyltransferase activity"/>
    <property type="evidence" value="ECO:0007669"/>
    <property type="project" value="TreeGrafter"/>
</dbReference>
<feature type="non-terminal residue" evidence="6">
    <location>
        <position position="410"/>
    </location>
</feature>
<dbReference type="Pfam" id="PF00856">
    <property type="entry name" value="SET"/>
    <property type="match status" value="1"/>
</dbReference>
<feature type="domain" description="Rubisco LSMT substrate-binding" evidence="5">
    <location>
        <begin position="260"/>
        <end position="398"/>
    </location>
</feature>
<dbReference type="SUPFAM" id="SSF82199">
    <property type="entry name" value="SET domain"/>
    <property type="match status" value="1"/>
</dbReference>
<dbReference type="InterPro" id="IPR046341">
    <property type="entry name" value="SET_dom_sf"/>
</dbReference>
<dbReference type="PANTHER" id="PTHR13271:SF134">
    <property type="entry name" value="OS01G0976450 PROTEIN"/>
    <property type="match status" value="1"/>
</dbReference>
<dbReference type="Pfam" id="PF09273">
    <property type="entry name" value="Rubis-subs-bind"/>
    <property type="match status" value="1"/>
</dbReference>
<evidence type="ECO:0000256" key="1">
    <source>
        <dbReference type="ARBA" id="ARBA00022603"/>
    </source>
</evidence>
<evidence type="ECO:0000313" key="6">
    <source>
        <dbReference type="EMBL" id="EPS63276.1"/>
    </source>
</evidence>
<feature type="non-terminal residue" evidence="6">
    <location>
        <position position="1"/>
    </location>
</feature>
<evidence type="ECO:0008006" key="8">
    <source>
        <dbReference type="Google" id="ProtNLM"/>
    </source>
</evidence>
<dbReference type="PANTHER" id="PTHR13271">
    <property type="entry name" value="UNCHARACTERIZED PUTATIVE METHYLTRANSFERASE"/>
    <property type="match status" value="1"/>
</dbReference>